<dbReference type="SMART" id="SM00354">
    <property type="entry name" value="HTH_LACI"/>
    <property type="match status" value="1"/>
</dbReference>
<dbReference type="SUPFAM" id="SSF53822">
    <property type="entry name" value="Periplasmic binding protein-like I"/>
    <property type="match status" value="1"/>
</dbReference>
<keyword evidence="1" id="KW-0805">Transcription regulation</keyword>
<evidence type="ECO:0000256" key="2">
    <source>
        <dbReference type="ARBA" id="ARBA00023125"/>
    </source>
</evidence>
<feature type="domain" description="HTH lacI-type" evidence="4">
    <location>
        <begin position="3"/>
        <end position="57"/>
    </location>
</feature>
<keyword evidence="2" id="KW-0238">DNA-binding</keyword>
<dbReference type="PROSITE" id="PS50932">
    <property type="entry name" value="HTH_LACI_2"/>
    <property type="match status" value="1"/>
</dbReference>
<dbReference type="GO" id="GO:0000976">
    <property type="term" value="F:transcription cis-regulatory region binding"/>
    <property type="evidence" value="ECO:0007669"/>
    <property type="project" value="TreeGrafter"/>
</dbReference>
<dbReference type="Pfam" id="PF13407">
    <property type="entry name" value="Peripla_BP_4"/>
    <property type="match status" value="1"/>
</dbReference>
<dbReference type="InterPro" id="IPR010982">
    <property type="entry name" value="Lambda_DNA-bd_dom_sf"/>
</dbReference>
<dbReference type="PANTHER" id="PTHR30146">
    <property type="entry name" value="LACI-RELATED TRANSCRIPTIONAL REPRESSOR"/>
    <property type="match status" value="1"/>
</dbReference>
<dbReference type="SUPFAM" id="SSF47413">
    <property type="entry name" value="lambda repressor-like DNA-binding domains"/>
    <property type="match status" value="1"/>
</dbReference>
<reference evidence="5" key="1">
    <citation type="journal article" date="2014" name="Front. Microbiol.">
        <title>High frequency of phylogenetically diverse reductive dehalogenase-homologous genes in deep subseafloor sedimentary metagenomes.</title>
        <authorList>
            <person name="Kawai M."/>
            <person name="Futagami T."/>
            <person name="Toyoda A."/>
            <person name="Takaki Y."/>
            <person name="Nishi S."/>
            <person name="Hori S."/>
            <person name="Arai W."/>
            <person name="Tsubouchi T."/>
            <person name="Morono Y."/>
            <person name="Uchiyama I."/>
            <person name="Ito T."/>
            <person name="Fujiyama A."/>
            <person name="Inagaki F."/>
            <person name="Takami H."/>
        </authorList>
    </citation>
    <scope>NUCLEOTIDE SEQUENCE</scope>
    <source>
        <strain evidence="5">Expedition CK06-06</strain>
    </source>
</reference>
<comment type="caution">
    <text evidence="5">The sequence shown here is derived from an EMBL/GenBank/DDBJ whole genome shotgun (WGS) entry which is preliminary data.</text>
</comment>
<dbReference type="Gene3D" id="3.40.50.2300">
    <property type="match status" value="2"/>
</dbReference>
<dbReference type="InterPro" id="IPR000843">
    <property type="entry name" value="HTH_LacI"/>
</dbReference>
<dbReference type="AlphaFoldDB" id="X1SGH5"/>
<evidence type="ECO:0000313" key="5">
    <source>
        <dbReference type="EMBL" id="GAI92117.1"/>
    </source>
</evidence>
<organism evidence="5">
    <name type="scientific">marine sediment metagenome</name>
    <dbReference type="NCBI Taxonomy" id="412755"/>
    <lineage>
        <taxon>unclassified sequences</taxon>
        <taxon>metagenomes</taxon>
        <taxon>ecological metagenomes</taxon>
    </lineage>
</organism>
<dbReference type="PROSITE" id="PS00356">
    <property type="entry name" value="HTH_LACI_1"/>
    <property type="match status" value="1"/>
</dbReference>
<protein>
    <recommendedName>
        <fullName evidence="4">HTH lacI-type domain-containing protein</fullName>
    </recommendedName>
</protein>
<evidence type="ECO:0000259" key="4">
    <source>
        <dbReference type="PROSITE" id="PS50932"/>
    </source>
</evidence>
<dbReference type="GO" id="GO:0003700">
    <property type="term" value="F:DNA-binding transcription factor activity"/>
    <property type="evidence" value="ECO:0007669"/>
    <property type="project" value="TreeGrafter"/>
</dbReference>
<dbReference type="EMBL" id="BARW01023127">
    <property type="protein sequence ID" value="GAI92117.1"/>
    <property type="molecule type" value="Genomic_DNA"/>
</dbReference>
<dbReference type="Gene3D" id="1.10.260.40">
    <property type="entry name" value="lambda repressor-like DNA-binding domains"/>
    <property type="match status" value="1"/>
</dbReference>
<dbReference type="CDD" id="cd01392">
    <property type="entry name" value="HTH_LacI"/>
    <property type="match status" value="1"/>
</dbReference>
<dbReference type="InterPro" id="IPR028082">
    <property type="entry name" value="Peripla_BP_I"/>
</dbReference>
<proteinExistence type="predicted"/>
<dbReference type="PANTHER" id="PTHR30146:SF144">
    <property type="entry name" value="LACI-FAMILY TRANSCRIPTION REGULATOR"/>
    <property type="match status" value="1"/>
</dbReference>
<evidence type="ECO:0000256" key="1">
    <source>
        <dbReference type="ARBA" id="ARBA00023015"/>
    </source>
</evidence>
<keyword evidence="3" id="KW-0804">Transcription</keyword>
<accession>X1SGH5</accession>
<dbReference type="InterPro" id="IPR025997">
    <property type="entry name" value="SBP_2_dom"/>
</dbReference>
<sequence length="237" mass="27073">MKVRIKDIADRAGVSTGTVDRVIHNRGEVSDKTRKRVIGILKELHYEPDILARTLASRNPLKVAVLIPFHSPENWFWKKPLSGIYDACSELNHFKIEIREFLYDQFHKQDFVEKTGEVLDYFPDAVIAAPVYLQETIDFFSDCEKFGIPFISVNDNINHPGQLTYVGQDSRSSGRVAAKLIDFAVPEDSRILVVSIAMDKDNYSHILRREEGFREYWVNSSKSQGIEIIPLSLAKDS</sequence>
<gene>
    <name evidence="5" type="ORF">S12H4_38429</name>
</gene>
<feature type="non-terminal residue" evidence="5">
    <location>
        <position position="237"/>
    </location>
</feature>
<evidence type="ECO:0000256" key="3">
    <source>
        <dbReference type="ARBA" id="ARBA00023163"/>
    </source>
</evidence>
<name>X1SGH5_9ZZZZ</name>
<dbReference type="Pfam" id="PF00356">
    <property type="entry name" value="LacI"/>
    <property type="match status" value="1"/>
</dbReference>